<dbReference type="EMBL" id="JTBC02000002">
    <property type="protein sequence ID" value="PNO71280.1"/>
    <property type="molecule type" value="Genomic_DNA"/>
</dbReference>
<dbReference type="InterPro" id="IPR020126">
    <property type="entry name" value="DUF2732"/>
</dbReference>
<dbReference type="AlphaFoldDB" id="A0AAP8PMH9"/>
<evidence type="ECO:0000313" key="2">
    <source>
        <dbReference type="Proteomes" id="UP000030378"/>
    </source>
</evidence>
<name>A0AAP8PMH9_SERMA</name>
<dbReference type="RefSeq" id="WP_102984948.1">
    <property type="nucleotide sequence ID" value="NZ_JTBC02000002.1"/>
</dbReference>
<sequence length="97" mass="10511">MKESSLLTPTLISSANNAFQRGVVAGTCRAVSALTTEFQDLLDSARVDERKNQSQVAAARLVRLAAHITQEGLTAVDAVELLRQEAEAIEHQAQELH</sequence>
<organism evidence="1 2">
    <name type="scientific">Serratia marcescens</name>
    <dbReference type="NCBI Taxonomy" id="615"/>
    <lineage>
        <taxon>Bacteria</taxon>
        <taxon>Pseudomonadati</taxon>
        <taxon>Pseudomonadota</taxon>
        <taxon>Gammaproteobacteria</taxon>
        <taxon>Enterobacterales</taxon>
        <taxon>Yersiniaceae</taxon>
        <taxon>Serratia</taxon>
    </lineage>
</organism>
<protein>
    <recommendedName>
        <fullName evidence="3">DUF2732 family protein</fullName>
    </recommendedName>
</protein>
<reference evidence="2" key="1">
    <citation type="submission" date="2017-12" db="EMBL/GenBank/DDBJ databases">
        <title>FDA dAtabase for Regulatory Grade micrObial Sequences (FDA-ARGOS): Supporting development and validation of Infectious Disease Dx tests.</title>
        <authorList>
            <person name="Campos J."/>
            <person name="Goldberg B."/>
            <person name="Tallon L."/>
            <person name="Sadzewicz L."/>
            <person name="Sengamalay N."/>
            <person name="Ott S."/>
            <person name="Godinez A."/>
            <person name="Nagaraj S."/>
            <person name="Vavikolanu K."/>
            <person name="Vyas G."/>
            <person name="Nadendla S."/>
            <person name="Aluvathingal J."/>
            <person name="Geyer C."/>
            <person name="Nandy P."/>
            <person name="Hobson J."/>
            <person name="Sichtig H."/>
        </authorList>
    </citation>
    <scope>NUCLEOTIDE SEQUENCE [LARGE SCALE GENOMIC DNA]</scope>
    <source>
        <strain evidence="2">FDAARGOS_79</strain>
    </source>
</reference>
<comment type="caution">
    <text evidence="1">The sequence shown here is derived from an EMBL/GenBank/DDBJ whole genome shotgun (WGS) entry which is preliminary data.</text>
</comment>
<proteinExistence type="predicted"/>
<evidence type="ECO:0000313" key="1">
    <source>
        <dbReference type="EMBL" id="PNO71280.1"/>
    </source>
</evidence>
<accession>A0AAP8PMH9</accession>
<dbReference type="Proteomes" id="UP000030378">
    <property type="component" value="Unassembled WGS sequence"/>
</dbReference>
<gene>
    <name evidence="1" type="ORF">MC70_015285</name>
</gene>
<evidence type="ECO:0008006" key="3">
    <source>
        <dbReference type="Google" id="ProtNLM"/>
    </source>
</evidence>
<dbReference type="Pfam" id="PF10809">
    <property type="entry name" value="DUF2732"/>
    <property type="match status" value="1"/>
</dbReference>